<evidence type="ECO:0000256" key="2">
    <source>
        <dbReference type="ARBA" id="ARBA00022448"/>
    </source>
</evidence>
<evidence type="ECO:0000256" key="1">
    <source>
        <dbReference type="ARBA" id="ARBA00011028"/>
    </source>
</evidence>
<protein>
    <submittedName>
        <fullName evidence="6">Metal ABC transporter substrate-binding protein</fullName>
    </submittedName>
</protein>
<dbReference type="SUPFAM" id="SSF53807">
    <property type="entry name" value="Helical backbone' metal receptor"/>
    <property type="match status" value="1"/>
</dbReference>
<dbReference type="PANTHER" id="PTHR42953:SF3">
    <property type="entry name" value="HIGH-AFFINITY ZINC UPTAKE SYSTEM PROTEIN ZNUA"/>
    <property type="match status" value="1"/>
</dbReference>
<comment type="similarity">
    <text evidence="1 4">Belongs to the bacterial solute-binding protein 9 family.</text>
</comment>
<dbReference type="Pfam" id="PF01297">
    <property type="entry name" value="ZnuA"/>
    <property type="match status" value="1"/>
</dbReference>
<feature type="signal peptide" evidence="5">
    <location>
        <begin position="1"/>
        <end position="22"/>
    </location>
</feature>
<gene>
    <name evidence="6" type="ORF">ACJDT4_06550</name>
</gene>
<keyword evidence="2 4" id="KW-0813">Transport</keyword>
<comment type="caution">
    <text evidence="6">The sequence shown here is derived from an EMBL/GenBank/DDBJ whole genome shotgun (WGS) entry which is preliminary data.</text>
</comment>
<evidence type="ECO:0000313" key="6">
    <source>
        <dbReference type="EMBL" id="MFL0250078.1"/>
    </source>
</evidence>
<dbReference type="RefSeq" id="WP_406786742.1">
    <property type="nucleotide sequence ID" value="NZ_JBJIAA010000004.1"/>
</dbReference>
<evidence type="ECO:0000256" key="4">
    <source>
        <dbReference type="RuleBase" id="RU003512"/>
    </source>
</evidence>
<dbReference type="Gene3D" id="3.40.50.1980">
    <property type="entry name" value="Nitrogenase molybdenum iron protein domain"/>
    <property type="match status" value="2"/>
</dbReference>
<sequence>MYKKCLILFISICMLFSLTSCMNSSSKDSSSGKIKVVVSFNAMKEFAYAIGKDKINIINMTPNGTEPHDFEPKTRDIEALVDANVFIYNGLGMESWTSKTLKAIDNRKLIIVEASKGAHIIKNTNSDEIKDHGEYDPHLWISLKGAEVEAKNIKNAFVKADSKNKSFYEKNYNTFKNQLDELYNSYSEKFKTTKNKNFVTGHAAFAYLCRDFSLNQQSVEDVFAEGEPSTRRLSELTDFCKKNKVKTVFVEDMVSPKVSNTLAKEVGAKVEKIYTIESKEDGKNYIEAMKANLEMIYDSLK</sequence>
<evidence type="ECO:0000313" key="7">
    <source>
        <dbReference type="Proteomes" id="UP001623592"/>
    </source>
</evidence>
<dbReference type="PROSITE" id="PS51257">
    <property type="entry name" value="PROKAR_LIPOPROTEIN"/>
    <property type="match status" value="1"/>
</dbReference>
<evidence type="ECO:0000256" key="3">
    <source>
        <dbReference type="ARBA" id="ARBA00022729"/>
    </source>
</evidence>
<reference evidence="6 7" key="1">
    <citation type="submission" date="2024-11" db="EMBL/GenBank/DDBJ databases">
        <authorList>
            <person name="Heng Y.C."/>
            <person name="Lim A.C.H."/>
            <person name="Lee J.K.Y."/>
            <person name="Kittelmann S."/>
        </authorList>
    </citation>
    <scope>NUCLEOTIDE SEQUENCE [LARGE SCALE GENOMIC DNA]</scope>
    <source>
        <strain evidence="6 7">WILCCON 0114</strain>
    </source>
</reference>
<dbReference type="InterPro" id="IPR006128">
    <property type="entry name" value="Lipoprotein_PsaA-like"/>
</dbReference>
<dbReference type="InterPro" id="IPR050492">
    <property type="entry name" value="Bact_metal-bind_prot9"/>
</dbReference>
<keyword evidence="7" id="KW-1185">Reference proteome</keyword>
<dbReference type="InterPro" id="IPR006127">
    <property type="entry name" value="ZnuA-like"/>
</dbReference>
<dbReference type="PRINTS" id="PR00691">
    <property type="entry name" value="ADHESINB"/>
</dbReference>
<dbReference type="PANTHER" id="PTHR42953">
    <property type="entry name" value="HIGH-AFFINITY ZINC UPTAKE SYSTEM PROTEIN ZNUA-RELATED"/>
    <property type="match status" value="1"/>
</dbReference>
<proteinExistence type="inferred from homology"/>
<keyword evidence="3 5" id="KW-0732">Signal</keyword>
<dbReference type="CDD" id="cd01017">
    <property type="entry name" value="AdcA"/>
    <property type="match status" value="1"/>
</dbReference>
<dbReference type="PRINTS" id="PR00690">
    <property type="entry name" value="ADHESNFAMILY"/>
</dbReference>
<feature type="chain" id="PRO_5045341612" evidence="5">
    <location>
        <begin position="23"/>
        <end position="301"/>
    </location>
</feature>
<dbReference type="Proteomes" id="UP001623592">
    <property type="component" value="Unassembled WGS sequence"/>
</dbReference>
<dbReference type="InterPro" id="IPR006129">
    <property type="entry name" value="AdhesinB"/>
</dbReference>
<accession>A0ABW8TC96</accession>
<dbReference type="EMBL" id="JBJIAA010000004">
    <property type="protein sequence ID" value="MFL0250078.1"/>
    <property type="molecule type" value="Genomic_DNA"/>
</dbReference>
<organism evidence="6 7">
    <name type="scientific">Clostridium neuense</name>
    <dbReference type="NCBI Taxonomy" id="1728934"/>
    <lineage>
        <taxon>Bacteria</taxon>
        <taxon>Bacillati</taxon>
        <taxon>Bacillota</taxon>
        <taxon>Clostridia</taxon>
        <taxon>Eubacteriales</taxon>
        <taxon>Clostridiaceae</taxon>
        <taxon>Clostridium</taxon>
    </lineage>
</organism>
<name>A0ABW8TC96_9CLOT</name>
<evidence type="ECO:0000256" key="5">
    <source>
        <dbReference type="SAM" id="SignalP"/>
    </source>
</evidence>